<dbReference type="RefSeq" id="WP_011715257.1">
    <property type="nucleotide sequence ID" value="NC_008576.1"/>
</dbReference>
<dbReference type="GO" id="GO:0042626">
    <property type="term" value="F:ATPase-coupled transmembrane transporter activity"/>
    <property type="evidence" value="ECO:0007669"/>
    <property type="project" value="TreeGrafter"/>
</dbReference>
<evidence type="ECO:0000256" key="1">
    <source>
        <dbReference type="ARBA" id="ARBA00022448"/>
    </source>
</evidence>
<keyword evidence="2" id="KW-0547">Nucleotide-binding</keyword>
<reference evidence="6" key="1">
    <citation type="journal article" date="2009" name="Appl. Environ. Microbiol.">
        <title>Complete genome sequence of the chemolithoautotrophic marine magnetotactic coccus strain MC-1.</title>
        <authorList>
            <person name="Schubbe S."/>
            <person name="Williams T.J."/>
            <person name="Xie G."/>
            <person name="Kiss H.E."/>
            <person name="Brettin T.S."/>
            <person name="Martinez D."/>
            <person name="Ross C.A."/>
            <person name="Schuler D."/>
            <person name="Cox B.L."/>
            <person name="Nealson K.H."/>
            <person name="Bazylinski D.A."/>
        </authorList>
    </citation>
    <scope>NUCLEOTIDE SEQUENCE [LARGE SCALE GENOMIC DNA]</scope>
    <source>
        <strain evidence="6">ATCC BAA-1437 / JCM 17883 / MC-1</strain>
    </source>
</reference>
<dbReference type="InterPro" id="IPR003439">
    <property type="entry name" value="ABC_transporter-like_ATP-bd"/>
</dbReference>
<gene>
    <name evidence="5" type="ordered locus">Mmc1_3720</name>
</gene>
<dbReference type="InterPro" id="IPR003593">
    <property type="entry name" value="AAA+_ATPase"/>
</dbReference>
<dbReference type="SUPFAM" id="SSF52540">
    <property type="entry name" value="P-loop containing nucleoside triphosphate hydrolases"/>
    <property type="match status" value="1"/>
</dbReference>
<dbReference type="Pfam" id="PF00005">
    <property type="entry name" value="ABC_tran"/>
    <property type="match status" value="1"/>
</dbReference>
<dbReference type="GO" id="GO:0016887">
    <property type="term" value="F:ATP hydrolysis activity"/>
    <property type="evidence" value="ECO:0007669"/>
    <property type="project" value="InterPro"/>
</dbReference>
<keyword evidence="3" id="KW-0067">ATP-binding</keyword>
<proteinExistence type="predicted"/>
<dbReference type="OrthoDB" id="9800654at2"/>
<dbReference type="InterPro" id="IPR027417">
    <property type="entry name" value="P-loop_NTPase"/>
</dbReference>
<dbReference type="Gene3D" id="3.40.50.300">
    <property type="entry name" value="P-loop containing nucleotide triphosphate hydrolases"/>
    <property type="match status" value="1"/>
</dbReference>
<organism evidence="5 6">
    <name type="scientific">Magnetococcus marinus (strain ATCC BAA-1437 / JCM 17883 / MC-1)</name>
    <dbReference type="NCBI Taxonomy" id="156889"/>
    <lineage>
        <taxon>Bacteria</taxon>
        <taxon>Pseudomonadati</taxon>
        <taxon>Pseudomonadota</taxon>
        <taxon>Magnetococcia</taxon>
        <taxon>Magnetococcales</taxon>
        <taxon>Magnetococcaceae</taxon>
        <taxon>Magnetococcus</taxon>
    </lineage>
</organism>
<dbReference type="STRING" id="156889.Mmc1_3720"/>
<evidence type="ECO:0000256" key="2">
    <source>
        <dbReference type="ARBA" id="ARBA00022741"/>
    </source>
</evidence>
<evidence type="ECO:0000313" key="5">
    <source>
        <dbReference type="EMBL" id="ABK46205.1"/>
    </source>
</evidence>
<reference evidence="5 6" key="2">
    <citation type="journal article" date="2012" name="Int. J. Syst. Evol. Microbiol.">
        <title>Magnetococcus marinus gen. nov., sp. nov., a marine, magnetotactic bacterium that represents a novel lineage (Magnetococcaceae fam. nov.; Magnetococcales ord. nov.) at the base of the Alphaproteobacteria.</title>
        <authorList>
            <person name="Bazylinski D.A."/>
            <person name="Williams T.J."/>
            <person name="Lefevre C.T."/>
            <person name="Berg R.J."/>
            <person name="Zhang C.L."/>
            <person name="Bowser S.S."/>
            <person name="Dean A.J."/>
            <person name="Beveridge T.J."/>
        </authorList>
    </citation>
    <scope>NUCLEOTIDE SEQUENCE [LARGE SCALE GENOMIC DNA]</scope>
    <source>
        <strain evidence="6">ATCC BAA-1437 / JCM 17883 / MC-1</strain>
    </source>
</reference>
<dbReference type="AlphaFoldDB" id="A0LE12"/>
<evidence type="ECO:0000313" key="6">
    <source>
        <dbReference type="Proteomes" id="UP000002586"/>
    </source>
</evidence>
<keyword evidence="1" id="KW-0813">Transport</keyword>
<evidence type="ECO:0000256" key="3">
    <source>
        <dbReference type="ARBA" id="ARBA00022840"/>
    </source>
</evidence>
<evidence type="ECO:0000259" key="4">
    <source>
        <dbReference type="PROSITE" id="PS50893"/>
    </source>
</evidence>
<dbReference type="EMBL" id="CP000471">
    <property type="protein sequence ID" value="ABK46205.1"/>
    <property type="molecule type" value="Genomic_DNA"/>
</dbReference>
<accession>A0LE12</accession>
<sequence>MSRSLRLSLQDVVWAPAMAPISLTVEGGSSIAIVGEEGVGKSRLLRVMAGLLPAEQGVVVVDGKPLGQWSAAERAQRLGVLFHQPERHFLTAHVGDEVGFGCEPALSGPLDARVQPWLACCGVEAAWWSRPLNQLSAAQRARVALLSVLLHQPPLLLADEPGNALSEAGEVAWADCLKQRPGGLVVFTSRLSRARAFAESIYQLSHQGLIPLG</sequence>
<dbReference type="PROSITE" id="PS50893">
    <property type="entry name" value="ABC_TRANSPORTER_2"/>
    <property type="match status" value="1"/>
</dbReference>
<dbReference type="GO" id="GO:0043190">
    <property type="term" value="C:ATP-binding cassette (ABC) transporter complex"/>
    <property type="evidence" value="ECO:0007669"/>
    <property type="project" value="TreeGrafter"/>
</dbReference>
<dbReference type="PANTHER" id="PTHR43553">
    <property type="entry name" value="HEAVY METAL TRANSPORTER"/>
    <property type="match status" value="1"/>
</dbReference>
<dbReference type="Proteomes" id="UP000002586">
    <property type="component" value="Chromosome"/>
</dbReference>
<name>A0LE12_MAGMM</name>
<dbReference type="SMART" id="SM00382">
    <property type="entry name" value="AAA"/>
    <property type="match status" value="1"/>
</dbReference>
<keyword evidence="6" id="KW-1185">Reference proteome</keyword>
<dbReference type="KEGG" id="mgm:Mmc1_3720"/>
<dbReference type="HOGENOM" id="CLU_1293106_0_0_5"/>
<dbReference type="GO" id="GO:0005524">
    <property type="term" value="F:ATP binding"/>
    <property type="evidence" value="ECO:0007669"/>
    <property type="project" value="UniProtKB-KW"/>
</dbReference>
<dbReference type="InterPro" id="IPR050095">
    <property type="entry name" value="ECF_ABC_transporter_ATP-bd"/>
</dbReference>
<feature type="domain" description="ABC transporter" evidence="4">
    <location>
        <begin position="2"/>
        <end position="213"/>
    </location>
</feature>
<protein>
    <submittedName>
        <fullName evidence="5">ABC transporter related protein</fullName>
    </submittedName>
</protein>
<dbReference type="eggNOG" id="COG1122">
    <property type="taxonomic scope" value="Bacteria"/>
</dbReference>